<dbReference type="EMBL" id="UINC01102000">
    <property type="protein sequence ID" value="SVC63277.1"/>
    <property type="molecule type" value="Genomic_DNA"/>
</dbReference>
<organism evidence="1">
    <name type="scientific">marine metagenome</name>
    <dbReference type="NCBI Taxonomy" id="408172"/>
    <lineage>
        <taxon>unclassified sequences</taxon>
        <taxon>metagenomes</taxon>
        <taxon>ecological metagenomes</taxon>
    </lineage>
</organism>
<accession>A0A382NSC4</accession>
<name>A0A382NSC4_9ZZZZ</name>
<proteinExistence type="predicted"/>
<evidence type="ECO:0000313" key="1">
    <source>
        <dbReference type="EMBL" id="SVC63277.1"/>
    </source>
</evidence>
<dbReference type="AlphaFoldDB" id="A0A382NSC4"/>
<gene>
    <name evidence="1" type="ORF">METZ01_LOCUS316131</name>
</gene>
<protein>
    <submittedName>
        <fullName evidence="1">Uncharacterized protein</fullName>
    </submittedName>
</protein>
<reference evidence="1" key="1">
    <citation type="submission" date="2018-05" db="EMBL/GenBank/DDBJ databases">
        <authorList>
            <person name="Lanie J.A."/>
            <person name="Ng W.-L."/>
            <person name="Kazmierczak K.M."/>
            <person name="Andrzejewski T.M."/>
            <person name="Davidsen T.M."/>
            <person name="Wayne K.J."/>
            <person name="Tettelin H."/>
            <person name="Glass J.I."/>
            <person name="Rusch D."/>
            <person name="Podicherti R."/>
            <person name="Tsui H.-C.T."/>
            <person name="Winkler M.E."/>
        </authorList>
    </citation>
    <scope>NUCLEOTIDE SEQUENCE</scope>
</reference>
<sequence>MSDQLDLFGDSIKDEKEPRIVSKSSSELRLLYFDLETQKSADEVGGWGNIHLMDLLLV</sequence>